<dbReference type="SUPFAM" id="SSF52540">
    <property type="entry name" value="P-loop containing nucleoside triphosphate hydrolases"/>
    <property type="match status" value="1"/>
</dbReference>
<sequence>MAFKIGEVYRITNRYLEIIHNKDIFSKPVSSGNGLHIVGMLNSYISIPLYNSQNAIGIIFEQIEPSKERDILFNPKNESIISKIRLIGTFNPLSKTFKRGIDYFPTLESDVFTIEENDIEAIYNSTLKSDQASLQVGNDIYFNQVKINADPNILFGKHCAIFGNTGSGKSCTVTSILQGVYLEKNRLQNANNKSLKTIIIDSNEEYSNIFDIDGVKPDWVTLKDYTDLELSHKDLSFYELTQLLKEDSPNVIPYLKTAVKKLKGTENVDENIYFEFSQLEVEIENAVPDIENRGRMVPDTFTIGFLKHIIMRIKHFSSDERFKAVFNKTGNTIEDFLNSDTEQVLILSLRVANDILALFVYMISKSIFNYKTNPANRRKDNILLVLEEAHRYISTTSTDQMNNYYIDKLAREGRKFGVNLMVSTQRPSEVSNTVISQCNSLIVHKITNNRDLEFIRNTIEYDDKSQIDLLTSLKQQQALVLGEAFAFSSLIRIADANPLPHSETPKIFTNE</sequence>
<dbReference type="Proteomes" id="UP000651837">
    <property type="component" value="Unassembled WGS sequence"/>
</dbReference>
<dbReference type="PANTHER" id="PTHR42957">
    <property type="entry name" value="HELICASE MJ1565-RELATED"/>
    <property type="match status" value="1"/>
</dbReference>
<dbReference type="Pfam" id="PF01935">
    <property type="entry name" value="DUF87"/>
    <property type="match status" value="1"/>
</dbReference>
<dbReference type="RefSeq" id="WP_109655220.1">
    <property type="nucleotide sequence ID" value="NZ_JACWLN010000006.1"/>
</dbReference>
<dbReference type="EMBL" id="QGGQ01000026">
    <property type="protein sequence ID" value="PWK17047.1"/>
    <property type="molecule type" value="Genomic_DNA"/>
</dbReference>
<dbReference type="EMBL" id="JACWLN010000006">
    <property type="protein sequence ID" value="MBD1261795.1"/>
    <property type="molecule type" value="Genomic_DNA"/>
</dbReference>
<proteinExistence type="predicted"/>
<keyword evidence="5" id="KW-1185">Reference proteome</keyword>
<dbReference type="AlphaFoldDB" id="A0A316DFI6"/>
<evidence type="ECO:0000313" key="5">
    <source>
        <dbReference type="Proteomes" id="UP000651837"/>
    </source>
</evidence>
<comment type="caution">
    <text evidence="3">The sequence shown here is derived from an EMBL/GenBank/DDBJ whole genome shotgun (WGS) entry which is preliminary data.</text>
</comment>
<evidence type="ECO:0000313" key="3">
    <source>
        <dbReference type="EMBL" id="PWK17047.1"/>
    </source>
</evidence>
<organism evidence="3 4">
    <name type="scientific">Maribacter polysiphoniae</name>
    <dbReference type="NCBI Taxonomy" id="429344"/>
    <lineage>
        <taxon>Bacteria</taxon>
        <taxon>Pseudomonadati</taxon>
        <taxon>Bacteroidota</taxon>
        <taxon>Flavobacteriia</taxon>
        <taxon>Flavobacteriales</taxon>
        <taxon>Flavobacteriaceae</taxon>
        <taxon>Maribacter</taxon>
    </lineage>
</organism>
<reference evidence="2 5" key="2">
    <citation type="submission" date="2020-07" db="EMBL/GenBank/DDBJ databases">
        <title>The draft genome sequence of Maribacter polysiphoniae KCTC 22021.</title>
        <authorList>
            <person name="Mu L."/>
        </authorList>
    </citation>
    <scope>NUCLEOTIDE SEQUENCE [LARGE SCALE GENOMIC DNA]</scope>
    <source>
        <strain evidence="2 5">KCTC 22021</strain>
    </source>
</reference>
<dbReference type="InterPro" id="IPR027417">
    <property type="entry name" value="P-loop_NTPase"/>
</dbReference>
<feature type="domain" description="Helicase HerA central" evidence="1">
    <location>
        <begin position="135"/>
        <end position="365"/>
    </location>
</feature>
<dbReference type="Proteomes" id="UP000245667">
    <property type="component" value="Unassembled WGS sequence"/>
</dbReference>
<dbReference type="GO" id="GO:0005524">
    <property type="term" value="F:ATP binding"/>
    <property type="evidence" value="ECO:0007669"/>
    <property type="project" value="UniProtKB-KW"/>
</dbReference>
<dbReference type="OrthoDB" id="9806951at2"/>
<dbReference type="PANTHER" id="PTHR42957:SF1">
    <property type="entry name" value="HELICASE MJ1565-RELATED"/>
    <property type="match status" value="1"/>
</dbReference>
<evidence type="ECO:0000313" key="2">
    <source>
        <dbReference type="EMBL" id="MBD1261795.1"/>
    </source>
</evidence>
<dbReference type="InterPro" id="IPR002789">
    <property type="entry name" value="HerA_central"/>
</dbReference>
<evidence type="ECO:0000259" key="1">
    <source>
        <dbReference type="Pfam" id="PF01935"/>
    </source>
</evidence>
<name>A0A316DFI6_9FLAO</name>
<reference evidence="3 4" key="1">
    <citation type="submission" date="2018-05" db="EMBL/GenBank/DDBJ databases">
        <title>Genomic Encyclopedia of Archaeal and Bacterial Type Strains, Phase II (KMG-II): from individual species to whole genera.</title>
        <authorList>
            <person name="Goeker M."/>
        </authorList>
    </citation>
    <scope>NUCLEOTIDE SEQUENCE [LARGE SCALE GENOMIC DNA]</scope>
    <source>
        <strain evidence="3 4">DSM 23514</strain>
    </source>
</reference>
<evidence type="ECO:0000313" key="4">
    <source>
        <dbReference type="Proteomes" id="UP000245667"/>
    </source>
</evidence>
<accession>A0A316DFI6</accession>
<gene>
    <name evidence="2" type="ORF">HZY62_14410</name>
    <name evidence="3" type="ORF">LX92_04467</name>
</gene>
<protein>
    <submittedName>
        <fullName evidence="2">ATP-binding protein</fullName>
    </submittedName>
</protein>
<dbReference type="Gene3D" id="3.40.50.300">
    <property type="entry name" value="P-loop containing nucleotide triphosphate hydrolases"/>
    <property type="match status" value="2"/>
</dbReference>
<keyword evidence="2" id="KW-0067">ATP-binding</keyword>
<dbReference type="InterPro" id="IPR008571">
    <property type="entry name" value="HerA-like"/>
</dbReference>
<keyword evidence="2" id="KW-0547">Nucleotide-binding</keyword>